<feature type="domain" description="Cupin type-2" evidence="1">
    <location>
        <begin position="42"/>
        <end position="106"/>
    </location>
</feature>
<reference evidence="2 3" key="1">
    <citation type="submission" date="2019-01" db="EMBL/GenBank/DDBJ databases">
        <title>Novel species of Nocardioides.</title>
        <authorList>
            <person name="Liu Q."/>
            <person name="Xin Y.-H."/>
        </authorList>
    </citation>
    <scope>NUCLEOTIDE SEQUENCE [LARGE SCALE GENOMIC DNA]</scope>
    <source>
        <strain evidence="2 3">CGMCC 4.6882</strain>
    </source>
</reference>
<dbReference type="OrthoDB" id="3620182at2"/>
<evidence type="ECO:0000259" key="1">
    <source>
        <dbReference type="Pfam" id="PF07883"/>
    </source>
</evidence>
<organism evidence="2 3">
    <name type="scientific">Nocardioides oleivorans</name>
    <dbReference type="NCBI Taxonomy" id="273676"/>
    <lineage>
        <taxon>Bacteria</taxon>
        <taxon>Bacillati</taxon>
        <taxon>Actinomycetota</taxon>
        <taxon>Actinomycetes</taxon>
        <taxon>Propionibacteriales</taxon>
        <taxon>Nocardioidaceae</taxon>
        <taxon>Nocardioides</taxon>
    </lineage>
</organism>
<dbReference type="AlphaFoldDB" id="A0A4Q2RRU5"/>
<proteinExistence type="predicted"/>
<accession>A0A4Q2RRU5</accession>
<dbReference type="Pfam" id="PF07883">
    <property type="entry name" value="Cupin_2"/>
    <property type="match status" value="1"/>
</dbReference>
<dbReference type="RefSeq" id="WP_129401398.1">
    <property type="nucleotide sequence ID" value="NZ_SDWT01000002.1"/>
</dbReference>
<dbReference type="Proteomes" id="UP000294071">
    <property type="component" value="Unassembled WGS sequence"/>
</dbReference>
<dbReference type="Gene3D" id="2.60.120.10">
    <property type="entry name" value="Jelly Rolls"/>
    <property type="match status" value="1"/>
</dbReference>
<evidence type="ECO:0000313" key="2">
    <source>
        <dbReference type="EMBL" id="RYB91731.1"/>
    </source>
</evidence>
<evidence type="ECO:0000313" key="3">
    <source>
        <dbReference type="Proteomes" id="UP000294071"/>
    </source>
</evidence>
<dbReference type="EMBL" id="SDWT01000002">
    <property type="protein sequence ID" value="RYB91731.1"/>
    <property type="molecule type" value="Genomic_DNA"/>
</dbReference>
<keyword evidence="3" id="KW-1185">Reference proteome</keyword>
<dbReference type="InterPro" id="IPR011051">
    <property type="entry name" value="RmlC_Cupin_sf"/>
</dbReference>
<comment type="caution">
    <text evidence="2">The sequence shown here is derived from an EMBL/GenBank/DDBJ whole genome shotgun (WGS) entry which is preliminary data.</text>
</comment>
<dbReference type="SUPFAM" id="SSF51182">
    <property type="entry name" value="RmlC-like cupins"/>
    <property type="match status" value="1"/>
</dbReference>
<dbReference type="InterPro" id="IPR014710">
    <property type="entry name" value="RmlC-like_jellyroll"/>
</dbReference>
<gene>
    <name evidence="2" type="ORF">EUA93_16415</name>
</gene>
<dbReference type="InterPro" id="IPR013096">
    <property type="entry name" value="Cupin_2"/>
</dbReference>
<protein>
    <submittedName>
        <fullName evidence="2">Cupin domain-containing protein</fullName>
    </submittedName>
</protein>
<sequence length="134" mass="14471">MSVELPRPVRVLTPADLSPADPTSGMQRHRAFELPLLWAGQVVTEPGAVSGWHHHERNESSLYVVRGVLRLEFEGHEGYLDACAGDFVHVPAWTVHRESNPSGEPSLAVIARVGGGTPTVNVDAPRPDDLGGRP</sequence>
<name>A0A4Q2RRU5_9ACTN</name>